<evidence type="ECO:0000313" key="1">
    <source>
        <dbReference type="Proteomes" id="UP000887580"/>
    </source>
</evidence>
<proteinExistence type="predicted"/>
<dbReference type="WBParaSite" id="PS1159_v2.g14674.t1">
    <property type="protein sequence ID" value="PS1159_v2.g14674.t1"/>
    <property type="gene ID" value="PS1159_v2.g14674"/>
</dbReference>
<sequence>MVEAQNVCLPDKILRLQGSELENFFYTVLFPPLCVIGVIGNCLNLLVLLSSENRRRNSAGQRSSGLLVALAFCDILFLLLMVPHSLANFDNFGLNFTFRLYYLPLKVHLLSLANWCSAVTIWLIIAICTERLLGIRSLLRATGQWAFFTTTHLIIAIVFISGALTFYNHFSYHCVLCNHSQIISKCFDVVQEAWPGNRTNFTPNAVRIYVRWSIILNVMLVIVLPIVTMVALNIALLFVVRKQSFLVYNRLNADLCSVSNGVNSRRRASGSIDKTAEGPTIQNNLFRRSIDQTMQFQAEHRVTVTVCAIVTCFTITQGPSAIMLSINFFFGTQRQSALCIKKNGVPLTTPENRRFSLIR</sequence>
<evidence type="ECO:0000313" key="2">
    <source>
        <dbReference type="WBParaSite" id="PS1159_v2.g14674.t1"/>
    </source>
</evidence>
<dbReference type="Proteomes" id="UP000887580">
    <property type="component" value="Unplaced"/>
</dbReference>
<reference evidence="2" key="1">
    <citation type="submission" date="2022-11" db="UniProtKB">
        <authorList>
            <consortium name="WormBaseParasite"/>
        </authorList>
    </citation>
    <scope>IDENTIFICATION</scope>
</reference>
<organism evidence="1 2">
    <name type="scientific">Panagrolaimus sp. PS1159</name>
    <dbReference type="NCBI Taxonomy" id="55785"/>
    <lineage>
        <taxon>Eukaryota</taxon>
        <taxon>Metazoa</taxon>
        <taxon>Ecdysozoa</taxon>
        <taxon>Nematoda</taxon>
        <taxon>Chromadorea</taxon>
        <taxon>Rhabditida</taxon>
        <taxon>Tylenchina</taxon>
        <taxon>Panagrolaimomorpha</taxon>
        <taxon>Panagrolaimoidea</taxon>
        <taxon>Panagrolaimidae</taxon>
        <taxon>Panagrolaimus</taxon>
    </lineage>
</organism>
<protein>
    <submittedName>
        <fullName evidence="2">G-protein coupled receptors family 1 profile domain-containing protein</fullName>
    </submittedName>
</protein>
<name>A0AC35F7P0_9BILA</name>
<accession>A0AC35F7P0</accession>